<dbReference type="Gene3D" id="3.40.190.10">
    <property type="entry name" value="Periplasmic binding protein-like II"/>
    <property type="match status" value="2"/>
</dbReference>
<keyword evidence="3" id="KW-1185">Reference proteome</keyword>
<organism evidence="2 3">
    <name type="scientific">Nakamurella endophytica</name>
    <dbReference type="NCBI Taxonomy" id="1748367"/>
    <lineage>
        <taxon>Bacteria</taxon>
        <taxon>Bacillati</taxon>
        <taxon>Actinomycetota</taxon>
        <taxon>Actinomycetes</taxon>
        <taxon>Nakamurellales</taxon>
        <taxon>Nakamurellaceae</taxon>
        <taxon>Nakamurella</taxon>
    </lineage>
</organism>
<sequence length="330" mass="34934">MDALVAAAKKEGALNVIALPPDWANYGEVIKGFQAKYPEIKLNSQQPDISSAQEIQAADANKGTDQAPDVFDLGAAVTLSSTKYFAPYQVASWADIPDANKESTGLWVNDYTGVMSVGYDADKYGDITSLDQLTDAKFKGAVALNGNPTQANAALNGVVFAALAKGGSLDDVSKGVDYFKSLKDAGTLSSVDPTPATVTSGQVGVLFDWSYNQLGYVNKLKDEGVNWKTFTPSGVALGAFYNQAINKDAPHPAAARLWEEYLYSPEAQNLWMKGGAAPVLYDAMKKAGTIDAAAEANLPKIQGSLVQLSADQNKKVNAYLAANWSKAVGS</sequence>
<dbReference type="Proteomes" id="UP000655208">
    <property type="component" value="Unassembled WGS sequence"/>
</dbReference>
<dbReference type="EMBL" id="BMNA01000014">
    <property type="protein sequence ID" value="GGM15375.1"/>
    <property type="molecule type" value="Genomic_DNA"/>
</dbReference>
<evidence type="ECO:0000313" key="3">
    <source>
        <dbReference type="Proteomes" id="UP000655208"/>
    </source>
</evidence>
<dbReference type="AlphaFoldDB" id="A0A917WN06"/>
<dbReference type="SUPFAM" id="SSF53850">
    <property type="entry name" value="Periplasmic binding protein-like II"/>
    <property type="match status" value="1"/>
</dbReference>
<accession>A0A917WN06</accession>
<reference evidence="2" key="1">
    <citation type="journal article" date="2014" name="Int. J. Syst. Evol. Microbiol.">
        <title>Complete genome sequence of Corynebacterium casei LMG S-19264T (=DSM 44701T), isolated from a smear-ripened cheese.</title>
        <authorList>
            <consortium name="US DOE Joint Genome Institute (JGI-PGF)"/>
            <person name="Walter F."/>
            <person name="Albersmeier A."/>
            <person name="Kalinowski J."/>
            <person name="Ruckert C."/>
        </authorList>
    </citation>
    <scope>NUCLEOTIDE SEQUENCE</scope>
    <source>
        <strain evidence="2">CGMCC 4.7308</strain>
    </source>
</reference>
<proteinExistence type="predicted"/>
<dbReference type="PANTHER" id="PTHR30006:SF2">
    <property type="entry name" value="ABC TRANSPORTER SUBSTRATE-BINDING PROTEIN"/>
    <property type="match status" value="1"/>
</dbReference>
<protein>
    <submittedName>
        <fullName evidence="2">ABC transporter substrate-binding protein</fullName>
    </submittedName>
</protein>
<evidence type="ECO:0000313" key="2">
    <source>
        <dbReference type="EMBL" id="GGM15375.1"/>
    </source>
</evidence>
<gene>
    <name evidence="2" type="ORF">GCM10011594_39290</name>
</gene>
<comment type="caution">
    <text evidence="2">The sequence shown here is derived from an EMBL/GenBank/DDBJ whole genome shotgun (WGS) entry which is preliminary data.</text>
</comment>
<name>A0A917WN06_9ACTN</name>
<keyword evidence="1" id="KW-0732">Signal</keyword>
<dbReference type="Pfam" id="PF13343">
    <property type="entry name" value="SBP_bac_6"/>
    <property type="match status" value="1"/>
</dbReference>
<reference evidence="2" key="2">
    <citation type="submission" date="2020-09" db="EMBL/GenBank/DDBJ databases">
        <authorList>
            <person name="Sun Q."/>
            <person name="Zhou Y."/>
        </authorList>
    </citation>
    <scope>NUCLEOTIDE SEQUENCE</scope>
    <source>
        <strain evidence="2">CGMCC 4.7308</strain>
    </source>
</reference>
<dbReference type="GO" id="GO:0015888">
    <property type="term" value="P:thiamine transport"/>
    <property type="evidence" value="ECO:0007669"/>
    <property type="project" value="TreeGrafter"/>
</dbReference>
<evidence type="ECO:0000256" key="1">
    <source>
        <dbReference type="ARBA" id="ARBA00022729"/>
    </source>
</evidence>
<dbReference type="GO" id="GO:0030975">
    <property type="term" value="F:thiamine binding"/>
    <property type="evidence" value="ECO:0007669"/>
    <property type="project" value="TreeGrafter"/>
</dbReference>
<dbReference type="RefSeq" id="WP_188944562.1">
    <property type="nucleotide sequence ID" value="NZ_BMNA01000014.1"/>
</dbReference>
<dbReference type="GO" id="GO:0030976">
    <property type="term" value="F:thiamine pyrophosphate binding"/>
    <property type="evidence" value="ECO:0007669"/>
    <property type="project" value="TreeGrafter"/>
</dbReference>
<dbReference type="GO" id="GO:0030288">
    <property type="term" value="C:outer membrane-bounded periplasmic space"/>
    <property type="evidence" value="ECO:0007669"/>
    <property type="project" value="TreeGrafter"/>
</dbReference>
<dbReference type="PANTHER" id="PTHR30006">
    <property type="entry name" value="THIAMINE-BINDING PERIPLASMIC PROTEIN-RELATED"/>
    <property type="match status" value="1"/>
</dbReference>